<accession>A0A1H6F3B7</accession>
<reference evidence="2 3" key="1">
    <citation type="submission" date="2016-10" db="EMBL/GenBank/DDBJ databases">
        <authorList>
            <person name="de Groot N.N."/>
        </authorList>
    </citation>
    <scope>NUCLEOTIDE SEQUENCE [LARGE SCALE GENOMIC DNA]</scope>
    <source>
        <strain evidence="2 3">CGMCC 4.7037</strain>
    </source>
</reference>
<protein>
    <submittedName>
        <fullName evidence="2">Uncharacterized protein</fullName>
    </submittedName>
</protein>
<dbReference type="EMBL" id="FNVT01000040">
    <property type="protein sequence ID" value="SEH03626.1"/>
    <property type="molecule type" value="Genomic_DNA"/>
</dbReference>
<evidence type="ECO:0000313" key="2">
    <source>
        <dbReference type="EMBL" id="SEH03626.1"/>
    </source>
</evidence>
<evidence type="ECO:0000313" key="3">
    <source>
        <dbReference type="Proteomes" id="UP000236732"/>
    </source>
</evidence>
<gene>
    <name evidence="2" type="ORF">SAMN05444920_14040</name>
</gene>
<proteinExistence type="predicted"/>
<feature type="compositionally biased region" description="Polar residues" evidence="1">
    <location>
        <begin position="1"/>
        <end position="14"/>
    </location>
</feature>
<organism evidence="2 3">
    <name type="scientific">Nonomuraea solani</name>
    <dbReference type="NCBI Taxonomy" id="1144553"/>
    <lineage>
        <taxon>Bacteria</taxon>
        <taxon>Bacillati</taxon>
        <taxon>Actinomycetota</taxon>
        <taxon>Actinomycetes</taxon>
        <taxon>Streptosporangiales</taxon>
        <taxon>Streptosporangiaceae</taxon>
        <taxon>Nonomuraea</taxon>
    </lineage>
</organism>
<keyword evidence="3" id="KW-1185">Reference proteome</keyword>
<name>A0A1H6F3B7_9ACTN</name>
<feature type="region of interest" description="Disordered" evidence="1">
    <location>
        <begin position="1"/>
        <end position="28"/>
    </location>
</feature>
<evidence type="ECO:0000256" key="1">
    <source>
        <dbReference type="SAM" id="MobiDB-lite"/>
    </source>
</evidence>
<sequence>MTTSMSNCQLQRSRTLGPEPGGLSSADPDVAGLTIAEFIPPRVMALRQIPNGFPPTS</sequence>
<dbReference type="AlphaFoldDB" id="A0A1H6F3B7"/>
<dbReference type="Proteomes" id="UP000236732">
    <property type="component" value="Unassembled WGS sequence"/>
</dbReference>